<dbReference type="SUPFAM" id="SSF53062">
    <property type="entry name" value="PTS system fructose IIA component-like"/>
    <property type="match status" value="1"/>
</dbReference>
<reference evidence="3" key="1">
    <citation type="submission" date="2021-11" db="EMBL/GenBank/DDBJ databases">
        <authorList>
            <person name="Rodrigo-Torres L."/>
            <person name="Arahal R. D."/>
            <person name="Lucena T."/>
        </authorList>
    </citation>
    <scope>NUCLEOTIDE SEQUENCE</scope>
    <source>
        <strain evidence="3">CECT 7928</strain>
    </source>
</reference>
<proteinExistence type="predicted"/>
<dbReference type="RefSeq" id="WP_237360392.1">
    <property type="nucleotide sequence ID" value="NZ_CAKLDM010000001.1"/>
</dbReference>
<dbReference type="InterPro" id="IPR051471">
    <property type="entry name" value="Bacterial_PTS_sugar_comp"/>
</dbReference>
<gene>
    <name evidence="3" type="ORF">VMF7928_01024</name>
</gene>
<dbReference type="Gene3D" id="3.40.50.510">
    <property type="entry name" value="Phosphotransferase system, mannose-type IIA component"/>
    <property type="match status" value="1"/>
</dbReference>
<evidence type="ECO:0000256" key="1">
    <source>
        <dbReference type="ARBA" id="ARBA00022679"/>
    </source>
</evidence>
<dbReference type="PANTHER" id="PTHR33799">
    <property type="entry name" value="PTS PERMEASE-RELATED-RELATED"/>
    <property type="match status" value="1"/>
</dbReference>
<name>A0ABN8E194_9VIBR</name>
<sequence length="91" mass="10076">MIAVILPGHGTFVHGHGQTLHKVISEQMKFKAFDYPVGMNTSQLEPAMQASIEEIDSGEGIALLTDLLGDTPFRIVNLKPRPKSRAYKEQK</sequence>
<evidence type="ECO:0000313" key="3">
    <source>
        <dbReference type="EMBL" id="CAH0537269.1"/>
    </source>
</evidence>
<organism evidence="3 4">
    <name type="scientific">Vibrio marisflavi CECT 7928</name>
    <dbReference type="NCBI Taxonomy" id="634439"/>
    <lineage>
        <taxon>Bacteria</taxon>
        <taxon>Pseudomonadati</taxon>
        <taxon>Pseudomonadota</taxon>
        <taxon>Gammaproteobacteria</taxon>
        <taxon>Vibrionales</taxon>
        <taxon>Vibrionaceae</taxon>
        <taxon>Vibrio</taxon>
    </lineage>
</organism>
<feature type="domain" description="PTS EIIA type-4" evidence="2">
    <location>
        <begin position="1"/>
        <end position="91"/>
    </location>
</feature>
<protein>
    <recommendedName>
        <fullName evidence="2">PTS EIIA type-4 domain-containing protein</fullName>
    </recommendedName>
</protein>
<dbReference type="InterPro" id="IPR036662">
    <property type="entry name" value="PTS_EIIA_man-typ_sf"/>
</dbReference>
<dbReference type="Pfam" id="PF03610">
    <property type="entry name" value="EIIA-man"/>
    <property type="match status" value="1"/>
</dbReference>
<dbReference type="EMBL" id="CAKLDM010000001">
    <property type="protein sequence ID" value="CAH0537269.1"/>
    <property type="molecule type" value="Genomic_DNA"/>
</dbReference>
<keyword evidence="4" id="KW-1185">Reference proteome</keyword>
<comment type="caution">
    <text evidence="3">The sequence shown here is derived from an EMBL/GenBank/DDBJ whole genome shotgun (WGS) entry which is preliminary data.</text>
</comment>
<keyword evidence="1" id="KW-0808">Transferase</keyword>
<evidence type="ECO:0000259" key="2">
    <source>
        <dbReference type="PROSITE" id="PS51096"/>
    </source>
</evidence>
<dbReference type="Proteomes" id="UP000838748">
    <property type="component" value="Unassembled WGS sequence"/>
</dbReference>
<evidence type="ECO:0000313" key="4">
    <source>
        <dbReference type="Proteomes" id="UP000838748"/>
    </source>
</evidence>
<dbReference type="InterPro" id="IPR004701">
    <property type="entry name" value="PTS_EIIA_man-typ"/>
</dbReference>
<accession>A0ABN8E194</accession>
<dbReference type="PANTHER" id="PTHR33799:SF1">
    <property type="entry name" value="PTS SYSTEM MANNOSE-SPECIFIC EIIAB COMPONENT-RELATED"/>
    <property type="match status" value="1"/>
</dbReference>
<dbReference type="PROSITE" id="PS51096">
    <property type="entry name" value="PTS_EIIA_TYPE_4"/>
    <property type="match status" value="1"/>
</dbReference>